<evidence type="ECO:0000256" key="4">
    <source>
        <dbReference type="ARBA" id="ARBA00023002"/>
    </source>
</evidence>
<dbReference type="InterPro" id="IPR051460">
    <property type="entry name" value="HdrC_iron-sulfur_subunit"/>
</dbReference>
<evidence type="ECO:0000256" key="2">
    <source>
        <dbReference type="ARBA" id="ARBA00022485"/>
    </source>
</evidence>
<evidence type="ECO:0000256" key="1">
    <source>
        <dbReference type="ARBA" id="ARBA00007097"/>
    </source>
</evidence>
<dbReference type="PROSITE" id="PS00198">
    <property type="entry name" value="4FE4S_FER_1"/>
    <property type="match status" value="2"/>
</dbReference>
<evidence type="ECO:0000256" key="7">
    <source>
        <dbReference type="SAM" id="Phobius"/>
    </source>
</evidence>
<dbReference type="GO" id="GO:0051539">
    <property type="term" value="F:4 iron, 4 sulfur cluster binding"/>
    <property type="evidence" value="ECO:0007669"/>
    <property type="project" value="UniProtKB-KW"/>
</dbReference>
<dbReference type="GO" id="GO:0005886">
    <property type="term" value="C:plasma membrane"/>
    <property type="evidence" value="ECO:0007669"/>
    <property type="project" value="TreeGrafter"/>
</dbReference>
<feature type="transmembrane region" description="Helical" evidence="7">
    <location>
        <begin position="185"/>
        <end position="203"/>
    </location>
</feature>
<keyword evidence="5" id="KW-0408">Iron</keyword>
<feature type="transmembrane region" description="Helical" evidence="7">
    <location>
        <begin position="17"/>
        <end position="36"/>
    </location>
</feature>
<feature type="transmembrane region" description="Helical" evidence="7">
    <location>
        <begin position="119"/>
        <end position="141"/>
    </location>
</feature>
<dbReference type="Gene3D" id="1.20.950.20">
    <property type="entry name" value="Transmembrane di-heme cytochromes, Chain C"/>
    <property type="match status" value="1"/>
</dbReference>
<reference evidence="9" key="1">
    <citation type="journal article" date="2020" name="mSystems">
        <title>Genome- and Community-Level Interaction Insights into Carbon Utilization and Element Cycling Functions of Hydrothermarchaeota in Hydrothermal Sediment.</title>
        <authorList>
            <person name="Zhou Z."/>
            <person name="Liu Y."/>
            <person name="Xu W."/>
            <person name="Pan J."/>
            <person name="Luo Z.H."/>
            <person name="Li M."/>
        </authorList>
    </citation>
    <scope>NUCLEOTIDE SEQUENCE [LARGE SCALE GENOMIC DNA]</scope>
    <source>
        <strain evidence="9">SpSt-1073</strain>
    </source>
</reference>
<dbReference type="InterPro" id="IPR017896">
    <property type="entry name" value="4Fe4S_Fe-S-bd"/>
</dbReference>
<dbReference type="InterPro" id="IPR036197">
    <property type="entry name" value="NarG-like_sf"/>
</dbReference>
<dbReference type="InterPro" id="IPR017900">
    <property type="entry name" value="4Fe4S_Fe_S_CS"/>
</dbReference>
<keyword evidence="6" id="KW-0411">Iron-sulfur</keyword>
<accession>A0A7J3WAQ9</accession>
<feature type="transmembrane region" description="Helical" evidence="7">
    <location>
        <begin position="215"/>
        <end position="235"/>
    </location>
</feature>
<evidence type="ECO:0000256" key="6">
    <source>
        <dbReference type="ARBA" id="ARBA00023014"/>
    </source>
</evidence>
<dbReference type="InterPro" id="IPR004017">
    <property type="entry name" value="Cys_rich_dom"/>
</dbReference>
<dbReference type="Pfam" id="PF02754">
    <property type="entry name" value="CCG"/>
    <property type="match status" value="2"/>
</dbReference>
<dbReference type="Gene3D" id="1.10.1060.10">
    <property type="entry name" value="Alpha-helical ferredoxin"/>
    <property type="match status" value="1"/>
</dbReference>
<dbReference type="SUPFAM" id="SSF103501">
    <property type="entry name" value="Respiratory nitrate reductase 1 gamma chain"/>
    <property type="match status" value="1"/>
</dbReference>
<gene>
    <name evidence="9" type="ORF">ENM30_00910</name>
</gene>
<keyword evidence="7" id="KW-0812">Transmembrane</keyword>
<organism evidence="9">
    <name type="scientific">Caldiarchaeum subterraneum</name>
    <dbReference type="NCBI Taxonomy" id="311458"/>
    <lineage>
        <taxon>Archaea</taxon>
        <taxon>Nitrososphaerota</taxon>
        <taxon>Candidatus Caldarchaeales</taxon>
        <taxon>Candidatus Caldarchaeaceae</taxon>
        <taxon>Candidatus Caldarchaeum</taxon>
    </lineage>
</organism>
<feature type="domain" description="4Fe-4S ferredoxin-type" evidence="8">
    <location>
        <begin position="285"/>
        <end position="314"/>
    </location>
</feature>
<sequence>MEPIRETYILLPPGTDFLMYLVLVPFALVFVFGVVYRLRRLGVRSVGELLNSVFRGVGYMARYGLLQRKVVSEHLAGVMHLLIYTGIIALFIGTTLVFIDHDILRVLGLRLLRGDFYLGFEFVLDVMGVAFLLGLALLIYRRFIRHEPRLRNRLEYSMALAGLLFIGLSGYVLEAIRLTVEPRPWSGYSFVGKAVSTAFFVNLPTEPLTLLYRGIWWSHAIVAFAMVAVLPYSPLGHIFSTLLNIAVNAPRQLPLGKMKTPFRIDELDPSADIKLGFRSLAELGWMEKLGLDACTDCGRCEAACPAHAAGTPLSPRDIMQKLRRQLWRSDGLDEDVFASGLIDEEEVWACTTCSACIEACPVLIRPMDYILEMRRALTLEGKLDKRKTAMLTNLSRYGNPYGFDQSEKQKFFEELAEMGVQTLEEKPDAEYVYWIGCASIYDARGREIAKSVAKILLKAGVSFAVLGVEETCTGDPARRIGEEGRFQELALQNIETLKQKSVKKIIVNCPHCFNTLKKEYRDFGLELEVKHHSQVIGELLRTGRLKLTKPLSEKITLHDSCYIGRINDVFEEPRFIIQSANKDGTYVEMSRSGRKSFCCGAGGSTYWYEVRRTDRESVIRLREAVETGASILAVECPYCMQMFADAARVTGVDQSLKIKDIAEIVAESI</sequence>
<dbReference type="InterPro" id="IPR009051">
    <property type="entry name" value="Helical_ferredxn"/>
</dbReference>
<dbReference type="PROSITE" id="PS51379">
    <property type="entry name" value="4FE4S_FER_2"/>
    <property type="match status" value="2"/>
</dbReference>
<dbReference type="Pfam" id="PF13187">
    <property type="entry name" value="Fer4_9"/>
    <property type="match status" value="1"/>
</dbReference>
<dbReference type="AlphaFoldDB" id="A0A7J3WAQ9"/>
<keyword evidence="4" id="KW-0560">Oxidoreductase</keyword>
<feature type="transmembrane region" description="Helical" evidence="7">
    <location>
        <begin position="75"/>
        <end position="99"/>
    </location>
</feature>
<comment type="similarity">
    <text evidence="1">Belongs to the HdrC family.</text>
</comment>
<comment type="caution">
    <text evidence="9">The sequence shown here is derived from an EMBL/GenBank/DDBJ whole genome shotgun (WGS) entry which is preliminary data.</text>
</comment>
<dbReference type="SUPFAM" id="SSF46548">
    <property type="entry name" value="alpha-helical ferredoxin"/>
    <property type="match status" value="1"/>
</dbReference>
<keyword evidence="3" id="KW-0479">Metal-binding</keyword>
<name>A0A7J3WAQ9_CALS0</name>
<dbReference type="GO" id="GO:0016491">
    <property type="term" value="F:oxidoreductase activity"/>
    <property type="evidence" value="ECO:0007669"/>
    <property type="project" value="UniProtKB-KW"/>
</dbReference>
<protein>
    <submittedName>
        <fullName evidence="9">4Fe-4S dicluster domain-containing protein</fullName>
    </submittedName>
</protein>
<evidence type="ECO:0000313" key="9">
    <source>
        <dbReference type="EMBL" id="HHN51852.1"/>
    </source>
</evidence>
<keyword evidence="2" id="KW-0004">4Fe-4S</keyword>
<dbReference type="GO" id="GO:0046872">
    <property type="term" value="F:metal ion binding"/>
    <property type="evidence" value="ECO:0007669"/>
    <property type="project" value="UniProtKB-KW"/>
</dbReference>
<keyword evidence="7" id="KW-0472">Membrane</keyword>
<dbReference type="PANTHER" id="PTHR43255">
    <property type="entry name" value="IRON-SULFUR-BINDING OXIDOREDUCTASE FADF-RELATED-RELATED"/>
    <property type="match status" value="1"/>
</dbReference>
<dbReference type="PANTHER" id="PTHR43255:SF1">
    <property type="entry name" value="IRON-SULFUR-BINDING OXIDOREDUCTASE FADF-RELATED"/>
    <property type="match status" value="1"/>
</dbReference>
<dbReference type="EMBL" id="DRXG01000013">
    <property type="protein sequence ID" value="HHN51852.1"/>
    <property type="molecule type" value="Genomic_DNA"/>
</dbReference>
<evidence type="ECO:0000259" key="8">
    <source>
        <dbReference type="PROSITE" id="PS51379"/>
    </source>
</evidence>
<feature type="transmembrane region" description="Helical" evidence="7">
    <location>
        <begin position="153"/>
        <end position="173"/>
    </location>
</feature>
<proteinExistence type="inferred from homology"/>
<evidence type="ECO:0000256" key="5">
    <source>
        <dbReference type="ARBA" id="ARBA00023004"/>
    </source>
</evidence>
<feature type="domain" description="4Fe-4S ferredoxin-type" evidence="8">
    <location>
        <begin position="338"/>
        <end position="369"/>
    </location>
</feature>
<keyword evidence="7" id="KW-1133">Transmembrane helix</keyword>
<evidence type="ECO:0000256" key="3">
    <source>
        <dbReference type="ARBA" id="ARBA00022723"/>
    </source>
</evidence>